<sequence>MKKLLLIIIISTIANIGYSDDMPPEVKRLKILRDKKTEEIDSAYNRELDKLKKNYAANGNYKAIAYIENMQIVAIDAKVPDAGEIDRKQRAKLYCRVPETRFKNEARAVPDSNNYVIFFNIPEAYSDWKMTLRSAEPLVFKVKEAGMVTLVTLETANRQLDRSGWKQVDSFYTGKESPVFRFLILEKYLEVGEYEIKGDGKWGAPRLLIEN</sequence>
<reference evidence="1 2" key="1">
    <citation type="submission" date="2019-04" db="EMBL/GenBank/DDBJ databases">
        <authorList>
            <person name="Van Vliet M D."/>
        </authorList>
    </citation>
    <scope>NUCLEOTIDE SEQUENCE [LARGE SCALE GENOMIC DNA]</scope>
    <source>
        <strain evidence="1 2">F21</strain>
    </source>
</reference>
<protein>
    <submittedName>
        <fullName evidence="1">Uncharacterized protein</fullName>
    </submittedName>
</protein>
<dbReference type="Proteomes" id="UP000346198">
    <property type="component" value="Unassembled WGS sequence"/>
</dbReference>
<gene>
    <name evidence="1" type="ORF">SCARR_00122</name>
</gene>
<organism evidence="1 2">
    <name type="scientific">Pontiella sulfatireligans</name>
    <dbReference type="NCBI Taxonomy" id="2750658"/>
    <lineage>
        <taxon>Bacteria</taxon>
        <taxon>Pseudomonadati</taxon>
        <taxon>Kiritimatiellota</taxon>
        <taxon>Kiritimatiellia</taxon>
        <taxon>Kiritimatiellales</taxon>
        <taxon>Pontiellaceae</taxon>
        <taxon>Pontiella</taxon>
    </lineage>
</organism>
<dbReference type="AlphaFoldDB" id="A0A6C2UF73"/>
<evidence type="ECO:0000313" key="2">
    <source>
        <dbReference type="Proteomes" id="UP000346198"/>
    </source>
</evidence>
<dbReference type="EMBL" id="CAAHFH010000001">
    <property type="protein sequence ID" value="VGO18071.1"/>
    <property type="molecule type" value="Genomic_DNA"/>
</dbReference>
<accession>A0A6C2UF73</accession>
<keyword evidence="2" id="KW-1185">Reference proteome</keyword>
<name>A0A6C2UF73_9BACT</name>
<proteinExistence type="predicted"/>
<dbReference type="RefSeq" id="WP_136059600.1">
    <property type="nucleotide sequence ID" value="NZ_CAAHFH010000001.1"/>
</dbReference>
<evidence type="ECO:0000313" key="1">
    <source>
        <dbReference type="EMBL" id="VGO18071.1"/>
    </source>
</evidence>